<dbReference type="RefSeq" id="WP_083048436.1">
    <property type="nucleotide sequence ID" value="NZ_MWQY01000003.1"/>
</dbReference>
<dbReference type="InterPro" id="IPR020843">
    <property type="entry name" value="ER"/>
</dbReference>
<dbReference type="Gene3D" id="3.40.50.720">
    <property type="entry name" value="NAD(P)-binding Rossmann-like Domain"/>
    <property type="match status" value="1"/>
</dbReference>
<gene>
    <name evidence="6" type="ORF">B4O97_03670</name>
</gene>
<dbReference type="Pfam" id="PF00107">
    <property type="entry name" value="ADH_zinc_N"/>
    <property type="match status" value="1"/>
</dbReference>
<proteinExistence type="inferred from homology"/>
<keyword evidence="2 4" id="KW-0862">Zinc</keyword>
<name>A0A1Y1S1C6_9SPIO</name>
<keyword evidence="3" id="KW-0560">Oxidoreductase</keyword>
<dbReference type="GO" id="GO:0016616">
    <property type="term" value="F:oxidoreductase activity, acting on the CH-OH group of donors, NAD or NADP as acceptor"/>
    <property type="evidence" value="ECO:0007669"/>
    <property type="project" value="UniProtKB-ARBA"/>
</dbReference>
<dbReference type="STRING" id="1963862.B4O97_03670"/>
<evidence type="ECO:0000256" key="2">
    <source>
        <dbReference type="ARBA" id="ARBA00022833"/>
    </source>
</evidence>
<dbReference type="InterPro" id="IPR002328">
    <property type="entry name" value="ADH_Zn_CS"/>
</dbReference>
<dbReference type="PROSITE" id="PS00059">
    <property type="entry name" value="ADH_ZINC"/>
    <property type="match status" value="1"/>
</dbReference>
<dbReference type="InterPro" id="IPR050129">
    <property type="entry name" value="Zn_alcohol_dh"/>
</dbReference>
<reference evidence="6 7" key="1">
    <citation type="submission" date="2017-03" db="EMBL/GenBank/DDBJ databases">
        <title>Draft Genome sequence of Marispirochaeta sp. strain JC444.</title>
        <authorList>
            <person name="Shivani Y."/>
            <person name="Subhash Y."/>
            <person name="Sasikala C."/>
            <person name="Ramana C."/>
        </authorList>
    </citation>
    <scope>NUCLEOTIDE SEQUENCE [LARGE SCALE GENOMIC DNA]</scope>
    <source>
        <strain evidence="6 7">JC444</strain>
    </source>
</reference>
<keyword evidence="1 4" id="KW-0479">Metal-binding</keyword>
<dbReference type="PANTHER" id="PTHR43401">
    <property type="entry name" value="L-THREONINE 3-DEHYDROGENASE"/>
    <property type="match status" value="1"/>
</dbReference>
<evidence type="ECO:0000256" key="1">
    <source>
        <dbReference type="ARBA" id="ARBA00022723"/>
    </source>
</evidence>
<evidence type="ECO:0000256" key="4">
    <source>
        <dbReference type="RuleBase" id="RU361277"/>
    </source>
</evidence>
<dbReference type="OrthoDB" id="9791234at2"/>
<keyword evidence="7" id="KW-1185">Reference proteome</keyword>
<dbReference type="Proteomes" id="UP000192343">
    <property type="component" value="Unassembled WGS sequence"/>
</dbReference>
<dbReference type="GO" id="GO:0008270">
    <property type="term" value="F:zinc ion binding"/>
    <property type="evidence" value="ECO:0007669"/>
    <property type="project" value="InterPro"/>
</dbReference>
<dbReference type="Gene3D" id="3.90.180.10">
    <property type="entry name" value="Medium-chain alcohol dehydrogenases, catalytic domain"/>
    <property type="match status" value="1"/>
</dbReference>
<dbReference type="EMBL" id="MWQY01000003">
    <property type="protein sequence ID" value="ORC37300.1"/>
    <property type="molecule type" value="Genomic_DNA"/>
</dbReference>
<evidence type="ECO:0000256" key="3">
    <source>
        <dbReference type="ARBA" id="ARBA00023002"/>
    </source>
</evidence>
<comment type="cofactor">
    <cofactor evidence="4">
        <name>Zn(2+)</name>
        <dbReference type="ChEBI" id="CHEBI:29105"/>
    </cofactor>
</comment>
<evidence type="ECO:0000259" key="5">
    <source>
        <dbReference type="SMART" id="SM00829"/>
    </source>
</evidence>
<dbReference type="AlphaFoldDB" id="A0A1Y1S1C6"/>
<comment type="similarity">
    <text evidence="4">Belongs to the zinc-containing alcohol dehydrogenase family.</text>
</comment>
<dbReference type="InterPro" id="IPR036291">
    <property type="entry name" value="NAD(P)-bd_dom_sf"/>
</dbReference>
<dbReference type="Pfam" id="PF08240">
    <property type="entry name" value="ADH_N"/>
    <property type="match status" value="1"/>
</dbReference>
<dbReference type="SMART" id="SM00829">
    <property type="entry name" value="PKS_ER"/>
    <property type="match status" value="1"/>
</dbReference>
<accession>A0A1Y1S1C6</accession>
<organism evidence="6 7">
    <name type="scientific">Marispirochaeta aestuarii</name>
    <dbReference type="NCBI Taxonomy" id="1963862"/>
    <lineage>
        <taxon>Bacteria</taxon>
        <taxon>Pseudomonadati</taxon>
        <taxon>Spirochaetota</taxon>
        <taxon>Spirochaetia</taxon>
        <taxon>Spirochaetales</taxon>
        <taxon>Spirochaetaceae</taxon>
        <taxon>Marispirochaeta</taxon>
    </lineage>
</organism>
<dbReference type="InterPro" id="IPR013154">
    <property type="entry name" value="ADH-like_N"/>
</dbReference>
<feature type="domain" description="Enoyl reductase (ER)" evidence="5">
    <location>
        <begin position="8"/>
        <end position="344"/>
    </location>
</feature>
<comment type="caution">
    <text evidence="6">The sequence shown here is derived from an EMBL/GenBank/DDBJ whole genome shotgun (WGS) entry which is preliminary data.</text>
</comment>
<dbReference type="InterPro" id="IPR013149">
    <property type="entry name" value="ADH-like_C"/>
</dbReference>
<dbReference type="InterPro" id="IPR011032">
    <property type="entry name" value="GroES-like_sf"/>
</dbReference>
<evidence type="ECO:0000313" key="7">
    <source>
        <dbReference type="Proteomes" id="UP000192343"/>
    </source>
</evidence>
<sequence>MKAAVKKNEEKKFYIHDFPDPEPGPDEVLVKVKSMGICGTDVAIRNNSFIGRHGKVQIPIIPGHEFCGEVVETGARVRKLSRGDRVVTSAIKGCGKCRACLKGMYNRCQHWDHVGIDSPGSFAEYVCVAEDILFPVPEYIPDIEAAVLEPLTTAVRAFRVNPLEPGSFVAVIGPGPFGLFILQAARAAGAERLAVIGLSQDESRLELAKELGATDIIYADRSDAVETVKAMTAGMGADRTIEATGNVEAVTSAIRMTAPGSLFLMGGSGFSGKSVCFEPWNVVRDEKQIKGLQGFAMEDYLAVLDLYRSGKIAIRPLISDVMTLENINQACDLMEQKKVLKIVLTHGG</sequence>
<protein>
    <submittedName>
        <fullName evidence="6">L-threonine 3-dehydrogenase</fullName>
    </submittedName>
</protein>
<dbReference type="SUPFAM" id="SSF51735">
    <property type="entry name" value="NAD(P)-binding Rossmann-fold domains"/>
    <property type="match status" value="1"/>
</dbReference>
<evidence type="ECO:0000313" key="6">
    <source>
        <dbReference type="EMBL" id="ORC37300.1"/>
    </source>
</evidence>
<dbReference type="PANTHER" id="PTHR43401:SF2">
    <property type="entry name" value="L-THREONINE 3-DEHYDROGENASE"/>
    <property type="match status" value="1"/>
</dbReference>
<dbReference type="SUPFAM" id="SSF50129">
    <property type="entry name" value="GroES-like"/>
    <property type="match status" value="1"/>
</dbReference>